<comment type="caution">
    <text evidence="1">The sequence shown here is derived from an EMBL/GenBank/DDBJ whole genome shotgun (WGS) entry which is preliminary data.</text>
</comment>
<protein>
    <submittedName>
        <fullName evidence="1">Uncharacterized protein</fullName>
    </submittedName>
</protein>
<dbReference type="RefSeq" id="WP_072072154.1">
    <property type="nucleotide sequence ID" value="NZ_JAESJB010000001.1"/>
</dbReference>
<gene>
    <name evidence="1" type="ORF">ETF13_03925</name>
</gene>
<evidence type="ECO:0000313" key="1">
    <source>
        <dbReference type="EMBL" id="TCX95502.1"/>
    </source>
</evidence>
<dbReference type="AlphaFoldDB" id="A0A483N7X3"/>
<name>A0A483N7X3_KLEPN</name>
<reference evidence="1" key="1">
    <citation type="submission" date="2019-01" db="EMBL/GenBank/DDBJ databases">
        <authorList>
            <person name="Lista F."/>
            <person name="Anselmo A."/>
        </authorList>
    </citation>
    <scope>NUCLEOTIDE SEQUENCE</scope>
    <source>
        <strain evidence="1">3S</strain>
    </source>
</reference>
<sequence length="201" mass="23154">MSDHWIYIGADVSNHQWSKIGKTTIGLHTRHTSSQNPGYFIYTAYNIINGDVHIIEEKLLSYIESLDGVVRQNHLSTGSKSECFFVNPFEMSFLVESFIESNYPSSVYYDSLSDGLGRYQCDNQLYRLFDPHPVSSLDISDWFDEPKKPLPDNLKLSRNNYFPGNKVEHEIDLGGGYFLDLATGMQGYRDEDGNIEWDEWK</sequence>
<proteinExistence type="predicted"/>
<accession>A0A483N7X3</accession>
<dbReference type="EMBL" id="SDCT01000003">
    <property type="protein sequence ID" value="TCX95502.1"/>
    <property type="molecule type" value="Genomic_DNA"/>
</dbReference>
<organism evidence="1">
    <name type="scientific">Klebsiella pneumoniae</name>
    <dbReference type="NCBI Taxonomy" id="573"/>
    <lineage>
        <taxon>Bacteria</taxon>
        <taxon>Pseudomonadati</taxon>
        <taxon>Pseudomonadota</taxon>
        <taxon>Gammaproteobacteria</taxon>
        <taxon>Enterobacterales</taxon>
        <taxon>Enterobacteriaceae</taxon>
        <taxon>Klebsiella/Raoultella group</taxon>
        <taxon>Klebsiella</taxon>
        <taxon>Klebsiella pneumoniae complex</taxon>
    </lineage>
</organism>